<name>A0A2T7PL27_POMCA</name>
<organism evidence="2 3">
    <name type="scientific">Pomacea canaliculata</name>
    <name type="common">Golden apple snail</name>
    <dbReference type="NCBI Taxonomy" id="400727"/>
    <lineage>
        <taxon>Eukaryota</taxon>
        <taxon>Metazoa</taxon>
        <taxon>Spiralia</taxon>
        <taxon>Lophotrochozoa</taxon>
        <taxon>Mollusca</taxon>
        <taxon>Gastropoda</taxon>
        <taxon>Caenogastropoda</taxon>
        <taxon>Architaenioglossa</taxon>
        <taxon>Ampullarioidea</taxon>
        <taxon>Ampullariidae</taxon>
        <taxon>Pomacea</taxon>
    </lineage>
</organism>
<gene>
    <name evidence="2" type="ORF">C0Q70_05394</name>
</gene>
<comment type="caution">
    <text evidence="2">The sequence shown here is derived from an EMBL/GenBank/DDBJ whole genome shotgun (WGS) entry which is preliminary data.</text>
</comment>
<evidence type="ECO:0000313" key="2">
    <source>
        <dbReference type="EMBL" id="PVD34131.1"/>
    </source>
</evidence>
<keyword evidence="1" id="KW-0472">Membrane</keyword>
<dbReference type="EMBL" id="PZQS01000003">
    <property type="protein sequence ID" value="PVD34131.1"/>
    <property type="molecule type" value="Genomic_DNA"/>
</dbReference>
<accession>A0A2T7PL27</accession>
<dbReference type="AlphaFoldDB" id="A0A2T7PL27"/>
<keyword evidence="3" id="KW-1185">Reference proteome</keyword>
<evidence type="ECO:0000313" key="3">
    <source>
        <dbReference type="Proteomes" id="UP000245119"/>
    </source>
</evidence>
<keyword evidence="1" id="KW-1133">Transmembrane helix</keyword>
<feature type="transmembrane region" description="Helical" evidence="1">
    <location>
        <begin position="103"/>
        <end position="124"/>
    </location>
</feature>
<sequence>MHTIKGQRVVVQGPSGTQTTLSFLPPISLTSSSYEDAQGTSSKEPSVGQTHRASNRCACSCVAANHSHTAEAKAELVIKELLLQKSALSKQTRKYNSAQDWRPSAIVTGGVGVVCLVVFVALVVTPDVGPVHYLVI</sequence>
<evidence type="ECO:0000256" key="1">
    <source>
        <dbReference type="SAM" id="Phobius"/>
    </source>
</evidence>
<dbReference type="Proteomes" id="UP000245119">
    <property type="component" value="Linkage Group LG3"/>
</dbReference>
<keyword evidence="1" id="KW-0812">Transmembrane</keyword>
<protein>
    <submittedName>
        <fullName evidence="2">Uncharacterized protein</fullName>
    </submittedName>
</protein>
<reference evidence="2 3" key="1">
    <citation type="submission" date="2018-04" db="EMBL/GenBank/DDBJ databases">
        <title>The genome of golden apple snail Pomacea canaliculata provides insight into stress tolerance and invasive adaptation.</title>
        <authorList>
            <person name="Liu C."/>
            <person name="Liu B."/>
            <person name="Ren Y."/>
            <person name="Zhang Y."/>
            <person name="Wang H."/>
            <person name="Li S."/>
            <person name="Jiang F."/>
            <person name="Yin L."/>
            <person name="Zhang G."/>
            <person name="Qian W."/>
            <person name="Fan W."/>
        </authorList>
    </citation>
    <scope>NUCLEOTIDE SEQUENCE [LARGE SCALE GENOMIC DNA]</scope>
    <source>
        <strain evidence="2">SZHN2017</strain>
        <tissue evidence="2">Muscle</tissue>
    </source>
</reference>
<proteinExistence type="predicted"/>